<dbReference type="Proteomes" id="UP000282086">
    <property type="component" value="Chromosome"/>
</dbReference>
<accession>A0A447N2F9</accession>
<gene>
    <name evidence="1" type="ORF">NCTC129_03674</name>
</gene>
<protein>
    <submittedName>
        <fullName evidence="1">Uncharacterized protein</fullName>
    </submittedName>
</protein>
<dbReference type="AlphaFoldDB" id="A0A447N2F9"/>
<sequence>MLQHRVQLWLTATEAFKEFHRLFRTTASQDVIKERLTGLTVENAFLLKAGISVRRQYVATDSCSSLPHSRQQRYG</sequence>
<evidence type="ECO:0000313" key="1">
    <source>
        <dbReference type="EMBL" id="VDZ97452.1"/>
    </source>
</evidence>
<organism evidence="1 2">
    <name type="scientific">Salmonella enterica I</name>
    <dbReference type="NCBI Taxonomy" id="59201"/>
    <lineage>
        <taxon>Bacteria</taxon>
        <taxon>Pseudomonadati</taxon>
        <taxon>Pseudomonadota</taxon>
        <taxon>Gammaproteobacteria</taxon>
        <taxon>Enterobacterales</taxon>
        <taxon>Enterobacteriaceae</taxon>
        <taxon>Salmonella</taxon>
    </lineage>
</organism>
<evidence type="ECO:0000313" key="2">
    <source>
        <dbReference type="Proteomes" id="UP000282086"/>
    </source>
</evidence>
<dbReference type="EMBL" id="LR134140">
    <property type="protein sequence ID" value="VDZ97452.1"/>
    <property type="molecule type" value="Genomic_DNA"/>
</dbReference>
<proteinExistence type="predicted"/>
<reference evidence="1 2" key="1">
    <citation type="submission" date="2018-12" db="EMBL/GenBank/DDBJ databases">
        <authorList>
            <consortium name="Pathogen Informatics"/>
        </authorList>
    </citation>
    <scope>NUCLEOTIDE SEQUENCE [LARGE SCALE GENOMIC DNA]</scope>
    <source>
        <strain evidence="1 2">NCTC129</strain>
    </source>
</reference>
<name>A0A447N2F9_SALET</name>